<dbReference type="VEuPathDB" id="ToxoDB:EPH_0070760"/>
<dbReference type="Proteomes" id="UP000018201">
    <property type="component" value="Unassembled WGS sequence"/>
</dbReference>
<dbReference type="InterPro" id="IPR001680">
    <property type="entry name" value="WD40_rpt"/>
</dbReference>
<reference evidence="4" key="2">
    <citation type="submission" date="2013-10" db="EMBL/GenBank/DDBJ databases">
        <authorList>
            <person name="Aslett M."/>
        </authorList>
    </citation>
    <scope>NUCLEOTIDE SEQUENCE [LARGE SCALE GENOMIC DNA]</scope>
    <source>
        <strain evidence="4">Houghton</strain>
    </source>
</reference>
<dbReference type="PROSITE" id="PS50082">
    <property type="entry name" value="WD_REPEATS_2"/>
    <property type="match status" value="1"/>
</dbReference>
<evidence type="ECO:0000313" key="4">
    <source>
        <dbReference type="EMBL" id="CDI86762.1"/>
    </source>
</evidence>
<protein>
    <submittedName>
        <fullName evidence="4">Probable cytosolic iron-sulfur protein assembly protein Ciao1, related</fullName>
    </submittedName>
</protein>
<dbReference type="Pfam" id="PF00400">
    <property type="entry name" value="WD40"/>
    <property type="match status" value="2"/>
</dbReference>
<proteinExistence type="inferred from homology"/>
<keyword evidence="2" id="KW-0047">Antifreeze protein</keyword>
<dbReference type="OrthoDB" id="284782at2759"/>
<accession>U6H4F9</accession>
<dbReference type="GO" id="GO:0016172">
    <property type="term" value="F:antifreeze activity"/>
    <property type="evidence" value="ECO:0007669"/>
    <property type="project" value="InterPro"/>
</dbReference>
<dbReference type="SUPFAM" id="SSF50978">
    <property type="entry name" value="WD40 repeat-like"/>
    <property type="match status" value="1"/>
</dbReference>
<reference evidence="4" key="1">
    <citation type="submission" date="2013-10" db="EMBL/GenBank/DDBJ databases">
        <title>Genomic analysis of the causative agents of coccidiosis in chickens.</title>
        <authorList>
            <person name="Reid A.J."/>
            <person name="Blake D."/>
            <person name="Billington K."/>
            <person name="Browne H."/>
            <person name="Dunn M."/>
            <person name="Hung S."/>
            <person name="Kawahara F."/>
            <person name="Miranda-Saavedra D."/>
            <person name="Mourier T."/>
            <person name="Nagra H."/>
            <person name="Otto T.D."/>
            <person name="Rawlings N."/>
            <person name="Sanchez A."/>
            <person name="Sanders M."/>
            <person name="Subramaniam C."/>
            <person name="Tay Y."/>
            <person name="Dear P."/>
            <person name="Doerig C."/>
            <person name="Gruber A."/>
            <person name="Parkinson J."/>
            <person name="Shirley M."/>
            <person name="Wan K.L."/>
            <person name="Berriman M."/>
            <person name="Tomley F."/>
            <person name="Pain A."/>
        </authorList>
    </citation>
    <scope>NUCLEOTIDE SEQUENCE [LARGE SCALE GENOMIC DNA]</scope>
    <source>
        <strain evidence="4">Houghton</strain>
    </source>
</reference>
<dbReference type="AlphaFoldDB" id="U6H4F9"/>
<comment type="similarity">
    <text evidence="1">Belongs to the type-I AFP family.</text>
</comment>
<dbReference type="InterPro" id="IPR036322">
    <property type="entry name" value="WD40_repeat_dom_sf"/>
</dbReference>
<name>U6H4F9_9EIME</name>
<dbReference type="PRINTS" id="PR00308">
    <property type="entry name" value="ANTIFREEZEI"/>
</dbReference>
<evidence type="ECO:0000256" key="2">
    <source>
        <dbReference type="ARBA" id="ARBA00023076"/>
    </source>
</evidence>
<dbReference type="PANTHER" id="PTHR19920:SF0">
    <property type="entry name" value="CYTOSOLIC IRON-SULFUR PROTEIN ASSEMBLY PROTEIN CIAO1-RELATED"/>
    <property type="match status" value="1"/>
</dbReference>
<sequence length="167" mass="17119">MSSSKRVLSVSQWCVAPFLRPLTATAAAAAAAATAATAAAAESAAAAGGPTAAAAAAEDDGAEDTPQQQADAWRCMASVQGQHRGVVYGVSVHPTKNLMATACGDGHIRIYLLTDTGAVLLHCEEKAHNSDVNCVAWSPDDEEVLYLASVGDDGFLSVWCMDTPVEA</sequence>
<dbReference type="SMART" id="SM00320">
    <property type="entry name" value="WD40"/>
    <property type="match status" value="2"/>
</dbReference>
<dbReference type="InterPro" id="IPR000104">
    <property type="entry name" value="Antifreeze_1"/>
</dbReference>
<keyword evidence="3" id="KW-0853">WD repeat</keyword>
<dbReference type="InterPro" id="IPR015943">
    <property type="entry name" value="WD40/YVTN_repeat-like_dom_sf"/>
</dbReference>
<dbReference type="PANTHER" id="PTHR19920">
    <property type="entry name" value="WD40 PROTEIN CIAO1"/>
    <property type="match status" value="1"/>
</dbReference>
<evidence type="ECO:0000256" key="3">
    <source>
        <dbReference type="PROSITE-ProRule" id="PRU00221"/>
    </source>
</evidence>
<dbReference type="GO" id="GO:0097361">
    <property type="term" value="C:cytosolic [4Fe-4S] assembly targeting complex"/>
    <property type="evidence" value="ECO:0007669"/>
    <property type="project" value="TreeGrafter"/>
</dbReference>
<organism evidence="4 5">
    <name type="scientific">Eimeria praecox</name>
    <dbReference type="NCBI Taxonomy" id="51316"/>
    <lineage>
        <taxon>Eukaryota</taxon>
        <taxon>Sar</taxon>
        <taxon>Alveolata</taxon>
        <taxon>Apicomplexa</taxon>
        <taxon>Conoidasida</taxon>
        <taxon>Coccidia</taxon>
        <taxon>Eucoccidiorida</taxon>
        <taxon>Eimeriorina</taxon>
        <taxon>Eimeriidae</taxon>
        <taxon>Eimeria</taxon>
    </lineage>
</organism>
<dbReference type="EMBL" id="HG696000">
    <property type="protein sequence ID" value="CDI86762.1"/>
    <property type="molecule type" value="Genomic_DNA"/>
</dbReference>
<dbReference type="GO" id="GO:0016226">
    <property type="term" value="P:iron-sulfur cluster assembly"/>
    <property type="evidence" value="ECO:0007669"/>
    <property type="project" value="TreeGrafter"/>
</dbReference>
<evidence type="ECO:0000256" key="1">
    <source>
        <dbReference type="ARBA" id="ARBA00006358"/>
    </source>
</evidence>
<dbReference type="Gene3D" id="2.130.10.10">
    <property type="entry name" value="YVTN repeat-like/Quinoprotein amine dehydrogenase"/>
    <property type="match status" value="1"/>
</dbReference>
<evidence type="ECO:0000313" key="5">
    <source>
        <dbReference type="Proteomes" id="UP000018201"/>
    </source>
</evidence>
<keyword evidence="5" id="KW-1185">Reference proteome</keyword>
<gene>
    <name evidence="4" type="ORF">EPH_0070760</name>
</gene>
<dbReference type="PROSITE" id="PS50294">
    <property type="entry name" value="WD_REPEATS_REGION"/>
    <property type="match status" value="1"/>
</dbReference>
<feature type="repeat" description="WD" evidence="3">
    <location>
        <begin position="125"/>
        <end position="167"/>
    </location>
</feature>